<keyword evidence="5" id="KW-0456">Lyase</keyword>
<dbReference type="InterPro" id="IPR036874">
    <property type="entry name" value="Carbonic_anhydrase_sf"/>
</dbReference>
<feature type="binding site" evidence="4">
    <location>
        <position position="47"/>
    </location>
    <ligand>
        <name>Zn(2+)</name>
        <dbReference type="ChEBI" id="CHEBI:29105"/>
    </ligand>
</feature>
<keyword evidence="2 4" id="KW-0479">Metal-binding</keyword>
<protein>
    <recommendedName>
        <fullName evidence="5">Carbonic anhydrase</fullName>
        <ecNumber evidence="5">4.2.1.1</ecNumber>
    </recommendedName>
    <alternativeName>
        <fullName evidence="5">Carbonate dehydratase</fullName>
    </alternativeName>
</protein>
<dbReference type="Proteomes" id="UP000184330">
    <property type="component" value="Unassembled WGS sequence"/>
</dbReference>
<comment type="function">
    <text evidence="5">Reversible hydration of carbon dioxide.</text>
</comment>
<dbReference type="PANTHER" id="PTHR43175:SF3">
    <property type="entry name" value="CARBON DISULFIDE HYDROLASE"/>
    <property type="match status" value="1"/>
</dbReference>
<dbReference type="EC" id="4.2.1.1" evidence="5"/>
<comment type="similarity">
    <text evidence="1 5">Belongs to the beta-class carbonic anhydrase family.</text>
</comment>
<dbReference type="InterPro" id="IPR001765">
    <property type="entry name" value="Carbonic_anhydrase"/>
</dbReference>
<dbReference type="Pfam" id="PF00484">
    <property type="entry name" value="Pro_CA"/>
    <property type="match status" value="1"/>
</dbReference>
<feature type="binding site" evidence="4">
    <location>
        <position position="98"/>
    </location>
    <ligand>
        <name>Zn(2+)</name>
        <dbReference type="ChEBI" id="CHEBI:29105"/>
    </ligand>
</feature>
<dbReference type="SUPFAM" id="SSF53056">
    <property type="entry name" value="beta-carbonic anhydrase, cab"/>
    <property type="match status" value="1"/>
</dbReference>
<dbReference type="AlphaFoldDB" id="A0A1L7WYP2"/>
<dbReference type="EMBL" id="FJOG01000011">
    <property type="protein sequence ID" value="CZR57895.1"/>
    <property type="molecule type" value="Genomic_DNA"/>
</dbReference>
<evidence type="ECO:0000256" key="5">
    <source>
        <dbReference type="RuleBase" id="RU003956"/>
    </source>
</evidence>
<dbReference type="SMART" id="SM00947">
    <property type="entry name" value="Pro_CA"/>
    <property type="match status" value="1"/>
</dbReference>
<gene>
    <name evidence="6" type="ORF">PAC_07784</name>
</gene>
<feature type="binding site" evidence="4">
    <location>
        <position position="45"/>
    </location>
    <ligand>
        <name>Zn(2+)</name>
        <dbReference type="ChEBI" id="CHEBI:29105"/>
    </ligand>
</feature>
<evidence type="ECO:0000256" key="4">
    <source>
        <dbReference type="PIRSR" id="PIRSR601765-1"/>
    </source>
</evidence>
<comment type="cofactor">
    <cofactor evidence="4">
        <name>Zn(2+)</name>
        <dbReference type="ChEBI" id="CHEBI:29105"/>
    </cofactor>
    <text evidence="4">Binds 1 zinc ion per subunit.</text>
</comment>
<organism evidence="6 7">
    <name type="scientific">Phialocephala subalpina</name>
    <dbReference type="NCBI Taxonomy" id="576137"/>
    <lineage>
        <taxon>Eukaryota</taxon>
        <taxon>Fungi</taxon>
        <taxon>Dikarya</taxon>
        <taxon>Ascomycota</taxon>
        <taxon>Pezizomycotina</taxon>
        <taxon>Leotiomycetes</taxon>
        <taxon>Helotiales</taxon>
        <taxon>Mollisiaceae</taxon>
        <taxon>Phialocephala</taxon>
        <taxon>Phialocephala fortinii species complex</taxon>
    </lineage>
</organism>
<dbReference type="STRING" id="576137.A0A1L7WYP2"/>
<keyword evidence="3 4" id="KW-0862">Zinc</keyword>
<reference evidence="6 7" key="1">
    <citation type="submission" date="2016-03" db="EMBL/GenBank/DDBJ databases">
        <authorList>
            <person name="Ploux O."/>
        </authorList>
    </citation>
    <scope>NUCLEOTIDE SEQUENCE [LARGE SCALE GENOMIC DNA]</scope>
    <source>
        <strain evidence="6 7">UAMH 11012</strain>
    </source>
</reference>
<evidence type="ECO:0000256" key="3">
    <source>
        <dbReference type="ARBA" id="ARBA00022833"/>
    </source>
</evidence>
<proteinExistence type="inferred from homology"/>
<dbReference type="Gene3D" id="3.40.1050.10">
    <property type="entry name" value="Carbonic anhydrase"/>
    <property type="match status" value="1"/>
</dbReference>
<name>A0A1L7WYP2_9HELO</name>
<sequence length="180" mass="20058">MTSQLTLNELLERNKAVAAKHEPIPTFAELASMGAEPGHIVILTCADPRCNPHYFFDLKPNDGVIIFRNINGHVEPALNGILALDTWIGIHDIMIVHHTDCGALQWTDEQVKTTLKKWVPERSKEIDNISTFGAVTNIEQSIKDDLVILKSSPYIRKELADRSVGYVFDLKTGELTPVEG</sequence>
<evidence type="ECO:0000256" key="1">
    <source>
        <dbReference type="ARBA" id="ARBA00006217"/>
    </source>
</evidence>
<dbReference type="PANTHER" id="PTHR43175">
    <property type="entry name" value="CARBONIC ANHYDRASE"/>
    <property type="match status" value="1"/>
</dbReference>
<evidence type="ECO:0000256" key="2">
    <source>
        <dbReference type="ARBA" id="ARBA00022723"/>
    </source>
</evidence>
<feature type="binding site" evidence="4">
    <location>
        <position position="101"/>
    </location>
    <ligand>
        <name>Zn(2+)</name>
        <dbReference type="ChEBI" id="CHEBI:29105"/>
    </ligand>
</feature>
<keyword evidence="7" id="KW-1185">Reference proteome</keyword>
<dbReference type="OrthoDB" id="10248475at2759"/>
<dbReference type="GO" id="GO:0004089">
    <property type="term" value="F:carbonate dehydratase activity"/>
    <property type="evidence" value="ECO:0007669"/>
    <property type="project" value="UniProtKB-UniRule"/>
</dbReference>
<evidence type="ECO:0000313" key="6">
    <source>
        <dbReference type="EMBL" id="CZR57895.1"/>
    </source>
</evidence>
<comment type="catalytic activity">
    <reaction evidence="5">
        <text>hydrogencarbonate + H(+) = CO2 + H2O</text>
        <dbReference type="Rhea" id="RHEA:10748"/>
        <dbReference type="ChEBI" id="CHEBI:15377"/>
        <dbReference type="ChEBI" id="CHEBI:15378"/>
        <dbReference type="ChEBI" id="CHEBI:16526"/>
        <dbReference type="ChEBI" id="CHEBI:17544"/>
        <dbReference type="EC" id="4.2.1.1"/>
    </reaction>
</comment>
<accession>A0A1L7WYP2</accession>
<dbReference type="GO" id="GO:0008270">
    <property type="term" value="F:zinc ion binding"/>
    <property type="evidence" value="ECO:0007669"/>
    <property type="project" value="UniProtKB-UniRule"/>
</dbReference>
<evidence type="ECO:0000313" key="7">
    <source>
        <dbReference type="Proteomes" id="UP000184330"/>
    </source>
</evidence>